<protein>
    <submittedName>
        <fullName evidence="2">Histone-lysine N-methyltransferase 2D-like</fullName>
    </submittedName>
</protein>
<dbReference type="GeneID" id="115603001"/>
<evidence type="ECO:0000313" key="2">
    <source>
        <dbReference type="Ensembl" id="ENSSHBP00005009430.1"/>
    </source>
</evidence>
<name>A0A672U777_STRHB</name>
<dbReference type="InterPro" id="IPR029092">
    <property type="entry name" value="Zwint-1"/>
</dbReference>
<dbReference type="AlphaFoldDB" id="A0A672U777"/>
<feature type="coiled-coil region" evidence="1">
    <location>
        <begin position="129"/>
        <end position="163"/>
    </location>
</feature>
<keyword evidence="3" id="KW-1185">Reference proteome</keyword>
<evidence type="ECO:0000313" key="3">
    <source>
        <dbReference type="Proteomes" id="UP000472266"/>
    </source>
</evidence>
<dbReference type="GeneTree" id="ENSGT00990000204190"/>
<dbReference type="PANTHER" id="PTHR31504:SF1">
    <property type="entry name" value="ZW10 INTERACTOR"/>
    <property type="match status" value="1"/>
</dbReference>
<dbReference type="Proteomes" id="UP000472266">
    <property type="component" value="Unplaced"/>
</dbReference>
<reference evidence="2" key="2">
    <citation type="submission" date="2025-09" db="UniProtKB">
        <authorList>
            <consortium name="Ensembl"/>
        </authorList>
    </citation>
    <scope>IDENTIFICATION</scope>
</reference>
<dbReference type="RefSeq" id="XP_030330368.1">
    <property type="nucleotide sequence ID" value="XM_030474508.1"/>
</dbReference>
<accession>A0A672U777</accession>
<sequence length="346" mass="37660">MAAAAAAAPLERTRGVLVALEAALALEEEDGDVPAPLLVEHLVDTRRKQKLLLAQLRVLQLLLGLVENPGPPLAPPGLPEAVSEARGRWQELKSGYGGAVAALGGALPPALAQIETGQRLLQRLRGALRGAQKRQKKELEVKLKEARGRRDQLQQRLEQRRRERLGQQGALRHQQRAAQRAEAGCRLYQVLAGVRVLLPPPGRPELELELGPPPGLPDSLPSLRLCRSPGGGFDIQGPSLPLPPPLGPGLVELQERCWEGRPLWAEVEQLQRRFALDWEPSLRCLRVLGGSGTLWMLELEPGYPQRGGVRVLPPLGVAPPSPPPSACPTLTQWLELLVRPPQNPPK</sequence>
<dbReference type="Ensembl" id="ENSSHBT00005011359.1">
    <property type="protein sequence ID" value="ENSSHBP00005009430.1"/>
    <property type="gene ID" value="ENSSHBG00005008248.1"/>
</dbReference>
<evidence type="ECO:0000256" key="1">
    <source>
        <dbReference type="SAM" id="Coils"/>
    </source>
</evidence>
<gene>
    <name evidence="2" type="primary">LOC115603001</name>
</gene>
<proteinExistence type="predicted"/>
<reference evidence="2" key="1">
    <citation type="submission" date="2025-08" db="UniProtKB">
        <authorList>
            <consortium name="Ensembl"/>
        </authorList>
    </citation>
    <scope>IDENTIFICATION</scope>
</reference>
<dbReference type="InParanoid" id="A0A672U777"/>
<dbReference type="PANTHER" id="PTHR31504">
    <property type="entry name" value="ZW10 INTERACTOR ZWINT"/>
    <property type="match status" value="1"/>
</dbReference>
<keyword evidence="1" id="KW-0175">Coiled coil</keyword>
<dbReference type="Pfam" id="PF15556">
    <property type="entry name" value="Zwint"/>
    <property type="match status" value="1"/>
</dbReference>
<organism evidence="2 3">
    <name type="scientific">Strigops habroptila</name>
    <name type="common">Kakapo</name>
    <dbReference type="NCBI Taxonomy" id="2489341"/>
    <lineage>
        <taxon>Eukaryota</taxon>
        <taxon>Metazoa</taxon>
        <taxon>Chordata</taxon>
        <taxon>Craniata</taxon>
        <taxon>Vertebrata</taxon>
        <taxon>Euteleostomi</taxon>
        <taxon>Archelosauria</taxon>
        <taxon>Archosauria</taxon>
        <taxon>Dinosauria</taxon>
        <taxon>Saurischia</taxon>
        <taxon>Theropoda</taxon>
        <taxon>Coelurosauria</taxon>
        <taxon>Aves</taxon>
        <taxon>Neognathae</taxon>
        <taxon>Neoaves</taxon>
        <taxon>Telluraves</taxon>
        <taxon>Australaves</taxon>
        <taxon>Psittaciformes</taxon>
        <taxon>Psittacidae</taxon>
        <taxon>Strigops</taxon>
    </lineage>
</organism>
<dbReference type="GO" id="GO:0000776">
    <property type="term" value="C:kinetochore"/>
    <property type="evidence" value="ECO:0007669"/>
    <property type="project" value="InterPro"/>
</dbReference>
<dbReference type="OMA" id="WMLELEP"/>